<dbReference type="InterPro" id="IPR055126">
    <property type="entry name" value="EDR4-like_N"/>
</dbReference>
<feature type="domain" description="Enhanced disease resistance 4-like N-terminal" evidence="3">
    <location>
        <begin position="8"/>
        <end position="40"/>
    </location>
</feature>
<dbReference type="EMBL" id="JAGFBR010000015">
    <property type="protein sequence ID" value="KAH0454307.1"/>
    <property type="molecule type" value="Genomic_DNA"/>
</dbReference>
<evidence type="ECO:0000259" key="3">
    <source>
        <dbReference type="Pfam" id="PF22910"/>
    </source>
</evidence>
<dbReference type="InterPro" id="IPR040244">
    <property type="entry name" value="EDR4-like"/>
</dbReference>
<feature type="compositionally biased region" description="Low complexity" evidence="1">
    <location>
        <begin position="534"/>
        <end position="544"/>
    </location>
</feature>
<keyword evidence="5" id="KW-1185">Reference proteome</keyword>
<dbReference type="Pfam" id="PF11331">
    <property type="entry name" value="Zn_ribbon_12"/>
    <property type="match status" value="1"/>
</dbReference>
<organism evidence="4 5">
    <name type="scientific">Dendrobium chrysotoxum</name>
    <name type="common">Orchid</name>
    <dbReference type="NCBI Taxonomy" id="161865"/>
    <lineage>
        <taxon>Eukaryota</taxon>
        <taxon>Viridiplantae</taxon>
        <taxon>Streptophyta</taxon>
        <taxon>Embryophyta</taxon>
        <taxon>Tracheophyta</taxon>
        <taxon>Spermatophyta</taxon>
        <taxon>Magnoliopsida</taxon>
        <taxon>Liliopsida</taxon>
        <taxon>Asparagales</taxon>
        <taxon>Orchidaceae</taxon>
        <taxon>Epidendroideae</taxon>
        <taxon>Malaxideae</taxon>
        <taxon>Dendrobiinae</taxon>
        <taxon>Dendrobium</taxon>
    </lineage>
</organism>
<accession>A0AAV7GFH9</accession>
<comment type="caution">
    <text evidence="4">The sequence shown here is derived from an EMBL/GenBank/DDBJ whole genome shotgun (WGS) entry which is preliminary data.</text>
</comment>
<dbReference type="Proteomes" id="UP000775213">
    <property type="component" value="Unassembled WGS sequence"/>
</dbReference>
<feature type="region of interest" description="Disordered" evidence="1">
    <location>
        <begin position="153"/>
        <end position="195"/>
    </location>
</feature>
<dbReference type="AlphaFoldDB" id="A0AAV7GFH9"/>
<evidence type="ECO:0000313" key="5">
    <source>
        <dbReference type="Proteomes" id="UP000775213"/>
    </source>
</evidence>
<dbReference type="PANTHER" id="PTHR31105:SF38">
    <property type="entry name" value="PROTEIN ENHANCED DISEASE RESISTANCE 4"/>
    <property type="match status" value="1"/>
</dbReference>
<feature type="compositionally biased region" description="Basic and acidic residues" evidence="1">
    <location>
        <begin position="153"/>
        <end position="179"/>
    </location>
</feature>
<dbReference type="GO" id="GO:1900150">
    <property type="term" value="P:regulation of defense response to fungus"/>
    <property type="evidence" value="ECO:0007669"/>
    <property type="project" value="InterPro"/>
</dbReference>
<evidence type="ECO:0000256" key="1">
    <source>
        <dbReference type="SAM" id="MobiDB-lite"/>
    </source>
</evidence>
<feature type="domain" description="Probable zinc-ribbon" evidence="2">
    <location>
        <begin position="443"/>
        <end position="483"/>
    </location>
</feature>
<dbReference type="PANTHER" id="PTHR31105">
    <property type="entry name" value="EXTRA-LARGE G-PROTEIN-LIKE"/>
    <property type="match status" value="1"/>
</dbReference>
<sequence length="603" mass="67515">MENTIPVVRFVRCPKCLKILTEFSEIPVYKCGGCGAILRAKVRSNSEQNLSSVLAIPASQNLPDNDPLSNGSEILRQKIPDSDVATVVEQAEITNLNVSDSVGGNICKEKSLEHEQNEIKNLIVSDLNGDVNEAKTEPLGREGTSIRKRLEEGNEELEKSANVKSEVCDSQKSSDKLEESSEPMGHCSTSDEDMMNMEFGDDTHFRMTTRSSSQAYEGSVSSTDGDRKNHIFPLSRRTFRNKNMSNSTNITDAEENSVRRFSDDRLRSATNGKLSSIHYGQNIDQEPFFTSQAVRQKWIESENHSSSSSPAKDVKVKILSRVDELRNELTGFLNETDNSKDSSLFGVKISQFQGKVPSKEYRSSLIPLSRKPSSSYIHNHSGETCCHNEHCRPCPHNVCCHLSEPGILPPHMQNRTIYQEPENLQFKVPRPQNIIRLCRPVSGGAPFVMCYKCFKLLQLPTDFRVSPKRVNKLRCGACSQVLMYFFRPRSSSMPLTPVENQHPPSEANDELSVVAVDENLASRHDDITAWDPISTTESTSSEVEPALHKSRSFDERVEEEQGEDGCLKGLRLHNLMGYSSASEILFHNGYSHDGYQSTETLKI</sequence>
<evidence type="ECO:0008006" key="6">
    <source>
        <dbReference type="Google" id="ProtNLM"/>
    </source>
</evidence>
<feature type="compositionally biased region" description="Basic and acidic residues" evidence="1">
    <location>
        <begin position="545"/>
        <end position="555"/>
    </location>
</feature>
<proteinExistence type="predicted"/>
<evidence type="ECO:0000313" key="4">
    <source>
        <dbReference type="EMBL" id="KAH0454307.1"/>
    </source>
</evidence>
<protein>
    <recommendedName>
        <fullName evidence="6">Zinc-ribbon domain-containing protein</fullName>
    </recommendedName>
</protein>
<dbReference type="Pfam" id="PF22910">
    <property type="entry name" value="EDR4-like_1st"/>
    <property type="match status" value="1"/>
</dbReference>
<reference evidence="4 5" key="1">
    <citation type="journal article" date="2021" name="Hortic Res">
        <title>Chromosome-scale assembly of the Dendrobium chrysotoxum genome enhances the understanding of orchid evolution.</title>
        <authorList>
            <person name="Zhang Y."/>
            <person name="Zhang G.Q."/>
            <person name="Zhang D."/>
            <person name="Liu X.D."/>
            <person name="Xu X.Y."/>
            <person name="Sun W.H."/>
            <person name="Yu X."/>
            <person name="Zhu X."/>
            <person name="Wang Z.W."/>
            <person name="Zhao X."/>
            <person name="Zhong W.Y."/>
            <person name="Chen H."/>
            <person name="Yin W.L."/>
            <person name="Huang T."/>
            <person name="Niu S.C."/>
            <person name="Liu Z.J."/>
        </authorList>
    </citation>
    <scope>NUCLEOTIDE SEQUENCE [LARGE SCALE GENOMIC DNA]</scope>
    <source>
        <strain evidence="4">Lindl</strain>
    </source>
</reference>
<dbReference type="InterPro" id="IPR021480">
    <property type="entry name" value="Zinc_ribbon_12"/>
</dbReference>
<gene>
    <name evidence="4" type="ORF">IEQ34_016231</name>
</gene>
<evidence type="ECO:0000259" key="2">
    <source>
        <dbReference type="Pfam" id="PF11331"/>
    </source>
</evidence>
<name>A0AAV7GFH9_DENCH</name>
<feature type="region of interest" description="Disordered" evidence="1">
    <location>
        <begin position="531"/>
        <end position="560"/>
    </location>
</feature>